<reference evidence="4" key="2">
    <citation type="submission" date="2012-04" db="EMBL/GenBank/DDBJ databases">
        <title>Complete genome sequence of Providencia stuartii clinical isolate MRSN 2154.</title>
        <authorList>
            <person name="Clifford R.J."/>
            <person name="Hang J."/>
            <person name="Riley M.C."/>
            <person name="Onmus-Leone F."/>
            <person name="Kuschner R.A."/>
            <person name="Lesho E.P."/>
            <person name="Waterman P.E."/>
        </authorList>
    </citation>
    <scope>NUCLEOTIDE SEQUENCE [LARGE SCALE GENOMIC DNA]</scope>
    <source>
        <strain evidence="4">MRSN 2154</strain>
    </source>
</reference>
<organism evidence="3 4">
    <name type="scientific">Providencia stuartii (strain MRSN 2154)</name>
    <dbReference type="NCBI Taxonomy" id="1157951"/>
    <lineage>
        <taxon>Bacteria</taxon>
        <taxon>Pseudomonadati</taxon>
        <taxon>Pseudomonadota</taxon>
        <taxon>Gammaproteobacteria</taxon>
        <taxon>Enterobacterales</taxon>
        <taxon>Morganellaceae</taxon>
        <taxon>Providencia</taxon>
    </lineage>
</organism>
<name>A0A140NPK6_PROSM</name>
<feature type="domain" description="PanZ acetyltransferase (GNAT)" evidence="2">
    <location>
        <begin position="2"/>
        <end position="128"/>
    </location>
</feature>
<dbReference type="Gene3D" id="3.40.630.30">
    <property type="match status" value="1"/>
</dbReference>
<dbReference type="HAMAP" id="MF_02018">
    <property type="entry name" value="PanZ_PanM"/>
    <property type="match status" value="1"/>
</dbReference>
<reference evidence="3 4" key="1">
    <citation type="journal article" date="2012" name="J. Bacteriol.">
        <title>Complete Genome Sequence of Providencia stuartii Clinical Isolate MRSN 2154.</title>
        <authorList>
            <person name="Clifford R.J."/>
            <person name="Hang J."/>
            <person name="Riley M.C."/>
            <person name="Onmus-Leone F."/>
            <person name="Kuschner R.A."/>
            <person name="Lesho E.P."/>
            <person name="Waterman P.E."/>
        </authorList>
    </citation>
    <scope>NUCLEOTIDE SEQUENCE [LARGE SCALE GENOMIC DNA]</scope>
    <source>
        <strain evidence="3 4">MRSN 2154</strain>
    </source>
</reference>
<dbReference type="InterPro" id="IPR040448">
    <property type="entry name" value="PanZ_GNAT"/>
</dbReference>
<dbReference type="OrthoDB" id="5736859at2"/>
<dbReference type="Proteomes" id="UP000005012">
    <property type="component" value="Chromosome"/>
</dbReference>
<dbReference type="InterPro" id="IPR032900">
    <property type="entry name" value="PanZ"/>
</dbReference>
<dbReference type="InterPro" id="IPR016181">
    <property type="entry name" value="Acyl_CoA_acyltransferase"/>
</dbReference>
<evidence type="ECO:0000313" key="3">
    <source>
        <dbReference type="EMBL" id="AFH94578.1"/>
    </source>
</evidence>
<comment type="function">
    <text evidence="1">Controls both the activation and catalytic activity of PanD in a coenzyme A (CoA)-dependent fashion.</text>
</comment>
<evidence type="ECO:0000313" key="4">
    <source>
        <dbReference type="Proteomes" id="UP000005012"/>
    </source>
</evidence>
<dbReference type="NCBIfam" id="NF033213">
    <property type="entry name" value="matur_PanM"/>
    <property type="match status" value="1"/>
</dbReference>
<feature type="binding site" evidence="1">
    <location>
        <begin position="68"/>
        <end position="70"/>
    </location>
    <ligand>
        <name>CoA</name>
        <dbReference type="ChEBI" id="CHEBI:57287"/>
    </ligand>
</feature>
<dbReference type="PATRIC" id="fig|1157951.4.peg.2753"/>
<feature type="binding site" evidence="1">
    <location>
        <begin position="74"/>
        <end position="81"/>
    </location>
    <ligand>
        <name>CoA</name>
        <dbReference type="ChEBI" id="CHEBI:57287"/>
    </ligand>
</feature>
<evidence type="ECO:0000259" key="2">
    <source>
        <dbReference type="Pfam" id="PF12568"/>
    </source>
</evidence>
<dbReference type="KEGG" id="psi:S70_13705"/>
<dbReference type="GO" id="GO:0015940">
    <property type="term" value="P:pantothenate biosynthetic process"/>
    <property type="evidence" value="ECO:0007669"/>
    <property type="project" value="UniProtKB-UniRule"/>
</dbReference>
<dbReference type="SUPFAM" id="SSF55729">
    <property type="entry name" value="Acyl-CoA N-acyltransferases (Nat)"/>
    <property type="match status" value="1"/>
</dbReference>
<evidence type="ECO:0000256" key="1">
    <source>
        <dbReference type="HAMAP-Rule" id="MF_02018"/>
    </source>
</evidence>
<comment type="similarity">
    <text evidence="1">Belongs to the PanZ/PanM family.</text>
</comment>
<gene>
    <name evidence="1" type="primary">panZ</name>
    <name evidence="3" type="ordered locus">S70_13705</name>
</gene>
<dbReference type="RefSeq" id="WP_014657531.1">
    <property type="nucleotide sequence ID" value="NC_017731.1"/>
</dbReference>
<protein>
    <recommendedName>
        <fullName evidence="1">PanD regulatory factor</fullName>
    </recommendedName>
</protein>
<sequence length="134" mass="16028">MKLTIIPLVNPTEQQYLDLYKIWPDQKPDQLAHQCQSEQKIYAARFNDRLLAAAKIHREQHKGTIYDFLVREVTRRRGVGLYLLDEICRQEPQITHWYFSLEGVLDADKIVMEQFLLACRFTPTQESHRWEKRV</sequence>
<dbReference type="AlphaFoldDB" id="A0A140NPK6"/>
<proteinExistence type="inferred from homology"/>
<accession>A0A140NPK6</accession>
<keyword evidence="1" id="KW-0566">Pantothenate biosynthesis</keyword>
<dbReference type="HOGENOM" id="CLU_135649_0_0_6"/>
<dbReference type="GeneID" id="93520711"/>
<dbReference type="EMBL" id="CP003488">
    <property type="protein sequence ID" value="AFH94578.1"/>
    <property type="molecule type" value="Genomic_DNA"/>
</dbReference>
<dbReference type="Pfam" id="PF12568">
    <property type="entry name" value="PanZ"/>
    <property type="match status" value="1"/>
</dbReference>
<dbReference type="GO" id="GO:0031638">
    <property type="term" value="P:zymogen activation"/>
    <property type="evidence" value="ECO:0007669"/>
    <property type="project" value="InterPro"/>
</dbReference>
<comment type="subunit">
    <text evidence="1">Interacts with PanD in the presence of CoA.</text>
</comment>